<dbReference type="PANTHER" id="PTHR33164">
    <property type="entry name" value="TRANSCRIPTIONAL REGULATOR, MARR FAMILY"/>
    <property type="match status" value="1"/>
</dbReference>
<proteinExistence type="predicted"/>
<organism evidence="3 4">
    <name type="scientific">Streptomyces thermocoprophilus</name>
    <dbReference type="NCBI Taxonomy" id="78356"/>
    <lineage>
        <taxon>Bacteria</taxon>
        <taxon>Bacillati</taxon>
        <taxon>Actinomycetota</taxon>
        <taxon>Actinomycetes</taxon>
        <taxon>Kitasatosporales</taxon>
        <taxon>Streptomycetaceae</taxon>
        <taxon>Streptomyces</taxon>
    </lineage>
</organism>
<feature type="region of interest" description="Disordered" evidence="1">
    <location>
        <begin position="1"/>
        <end position="27"/>
    </location>
</feature>
<dbReference type="InterPro" id="IPR036388">
    <property type="entry name" value="WH-like_DNA-bd_sf"/>
</dbReference>
<dbReference type="RefSeq" id="WP_374117610.1">
    <property type="nucleotide sequence ID" value="NZ_JBHMAR010000020.1"/>
</dbReference>
<evidence type="ECO:0000313" key="3">
    <source>
        <dbReference type="EMBL" id="MFB9736904.1"/>
    </source>
</evidence>
<feature type="domain" description="HTH marR-type" evidence="2">
    <location>
        <begin position="30"/>
        <end position="158"/>
    </location>
</feature>
<dbReference type="PANTHER" id="PTHR33164:SF106">
    <property type="entry name" value="TRANSCRIPTIONAL REGULATORY PROTEIN"/>
    <property type="match status" value="1"/>
</dbReference>
<keyword evidence="4" id="KW-1185">Reference proteome</keyword>
<dbReference type="PROSITE" id="PS50995">
    <property type="entry name" value="HTH_MARR_2"/>
    <property type="match status" value="1"/>
</dbReference>
<evidence type="ECO:0000313" key="4">
    <source>
        <dbReference type="Proteomes" id="UP001589703"/>
    </source>
</evidence>
<sequence>MSTPNAPQNPEQPETEPGPRLPVPGGETDAARVYREYLSAVMLHGHASARACDLGATDLYALNILQLGGPMTPGELGTRTGLTTGPTTRLVDRLERAGYVRRTPDPEDRRKVIVEPVGKPADLDLVMAPARQKIGEILRGYSAEQLHTLFDYFTRATSAYREAAEQLGTRTPTTK</sequence>
<dbReference type="SMART" id="SM00347">
    <property type="entry name" value="HTH_MARR"/>
    <property type="match status" value="1"/>
</dbReference>
<accession>A0ABV5VGF9</accession>
<evidence type="ECO:0000259" key="2">
    <source>
        <dbReference type="PROSITE" id="PS50995"/>
    </source>
</evidence>
<feature type="compositionally biased region" description="Polar residues" evidence="1">
    <location>
        <begin position="1"/>
        <end position="12"/>
    </location>
</feature>
<dbReference type="Proteomes" id="UP001589703">
    <property type="component" value="Unassembled WGS sequence"/>
</dbReference>
<dbReference type="InterPro" id="IPR036390">
    <property type="entry name" value="WH_DNA-bd_sf"/>
</dbReference>
<evidence type="ECO:0000256" key="1">
    <source>
        <dbReference type="SAM" id="MobiDB-lite"/>
    </source>
</evidence>
<comment type="caution">
    <text evidence="3">The sequence shown here is derived from an EMBL/GenBank/DDBJ whole genome shotgun (WGS) entry which is preliminary data.</text>
</comment>
<reference evidence="3 4" key="1">
    <citation type="submission" date="2024-09" db="EMBL/GenBank/DDBJ databases">
        <authorList>
            <person name="Sun Q."/>
            <person name="Mori K."/>
        </authorList>
    </citation>
    <scope>NUCLEOTIDE SEQUENCE [LARGE SCALE GENOMIC DNA]</scope>
    <source>
        <strain evidence="3 4">JCM 10918</strain>
    </source>
</reference>
<dbReference type="Gene3D" id="1.10.10.10">
    <property type="entry name" value="Winged helix-like DNA-binding domain superfamily/Winged helix DNA-binding domain"/>
    <property type="match status" value="1"/>
</dbReference>
<dbReference type="PRINTS" id="PR00598">
    <property type="entry name" value="HTHMARR"/>
</dbReference>
<dbReference type="InterPro" id="IPR039422">
    <property type="entry name" value="MarR/SlyA-like"/>
</dbReference>
<dbReference type="SUPFAM" id="SSF46785">
    <property type="entry name" value="Winged helix' DNA-binding domain"/>
    <property type="match status" value="1"/>
</dbReference>
<name>A0ABV5VGF9_9ACTN</name>
<gene>
    <name evidence="3" type="ORF">ACFFRO_17475</name>
</gene>
<dbReference type="EMBL" id="JBHMAR010000020">
    <property type="protein sequence ID" value="MFB9736904.1"/>
    <property type="molecule type" value="Genomic_DNA"/>
</dbReference>
<dbReference type="InterPro" id="IPR000835">
    <property type="entry name" value="HTH_MarR-typ"/>
</dbReference>
<protein>
    <submittedName>
        <fullName evidence="3">MarR family winged helix-turn-helix transcriptional regulator</fullName>
    </submittedName>
</protein>
<dbReference type="Pfam" id="PF12802">
    <property type="entry name" value="MarR_2"/>
    <property type="match status" value="1"/>
</dbReference>